<name>A0A4Y6U851_9PROT</name>
<dbReference type="InterPro" id="IPR008807">
    <property type="entry name" value="ROS_MUCR"/>
</dbReference>
<evidence type="ECO:0000313" key="3">
    <source>
        <dbReference type="Proteomes" id="UP000318709"/>
    </source>
</evidence>
<proteinExistence type="inferred from homology"/>
<dbReference type="RefSeq" id="WP_141443317.1">
    <property type="nucleotide sequence ID" value="NZ_CP038231.1"/>
</dbReference>
<dbReference type="OrthoDB" id="9809693at2"/>
<gene>
    <name evidence="2" type="ORF">E3E12_04705</name>
</gene>
<comment type="similarity">
    <text evidence="1">Belongs to the ros/MucR family.</text>
</comment>
<sequence>MPNAPEASIDLRELTARIVTAYVGRHDIEGSNLAELVRTVYSALANVDQAPTAPEEKPVPAVPPRKSVFPDYIICLEDGKKLKLLRRHLKTAYNMTPQQYRERWGLPPEYPMVAPNYATHRSSLARRIGLGRRKDKDQPSAD</sequence>
<protein>
    <submittedName>
        <fullName evidence="2">MucR family transcriptional regulator</fullName>
    </submittedName>
</protein>
<evidence type="ECO:0000313" key="2">
    <source>
        <dbReference type="EMBL" id="QDH13609.1"/>
    </source>
</evidence>
<dbReference type="EMBL" id="CP038231">
    <property type="protein sequence ID" value="QDH13609.1"/>
    <property type="molecule type" value="Genomic_DNA"/>
</dbReference>
<keyword evidence="3" id="KW-1185">Reference proteome</keyword>
<dbReference type="GO" id="GO:0006355">
    <property type="term" value="P:regulation of DNA-templated transcription"/>
    <property type="evidence" value="ECO:0007669"/>
    <property type="project" value="InterPro"/>
</dbReference>
<reference evidence="2 3" key="1">
    <citation type="submission" date="2019-03" db="EMBL/GenBank/DDBJ databases">
        <title>The complete genome sequence of Swingsia_sp. F3b2 LMG30590(T).</title>
        <authorList>
            <person name="Chua K.-O."/>
            <person name="Chan K.-G."/>
            <person name="See-Too W.-S."/>
        </authorList>
    </citation>
    <scope>NUCLEOTIDE SEQUENCE [LARGE SCALE GENOMIC DNA]</scope>
    <source>
        <strain evidence="2 3">F3b2</strain>
    </source>
</reference>
<dbReference type="GO" id="GO:0003677">
    <property type="term" value="F:DNA binding"/>
    <property type="evidence" value="ECO:0007669"/>
    <property type="project" value="InterPro"/>
</dbReference>
<organism evidence="2 3">
    <name type="scientific">Formicincola oecophyllae</name>
    <dbReference type="NCBI Taxonomy" id="2558361"/>
    <lineage>
        <taxon>Bacteria</taxon>
        <taxon>Pseudomonadati</taxon>
        <taxon>Pseudomonadota</taxon>
        <taxon>Alphaproteobacteria</taxon>
        <taxon>Acetobacterales</taxon>
        <taxon>Acetobacteraceae</taxon>
        <taxon>Formicincola</taxon>
    </lineage>
</organism>
<evidence type="ECO:0000256" key="1">
    <source>
        <dbReference type="ARBA" id="ARBA00007031"/>
    </source>
</evidence>
<dbReference type="Gene3D" id="1.10.10.1550">
    <property type="entry name" value="ROS/MUCR transcriptional regulator protein"/>
    <property type="match status" value="1"/>
</dbReference>
<accession>A0A4Y6U851</accession>
<dbReference type="Pfam" id="PF05443">
    <property type="entry name" value="ROS_MUCR"/>
    <property type="match status" value="1"/>
</dbReference>
<dbReference type="InterPro" id="IPR041920">
    <property type="entry name" value="ROS/MUCR_sf"/>
</dbReference>
<dbReference type="GO" id="GO:0008270">
    <property type="term" value="F:zinc ion binding"/>
    <property type="evidence" value="ECO:0007669"/>
    <property type="project" value="InterPro"/>
</dbReference>
<dbReference type="KEGG" id="swf:E3E12_04705"/>
<dbReference type="AlphaFoldDB" id="A0A4Y6U851"/>
<dbReference type="Proteomes" id="UP000318709">
    <property type="component" value="Chromosome"/>
</dbReference>